<feature type="region of interest" description="Disordered" evidence="1">
    <location>
        <begin position="99"/>
        <end position="129"/>
    </location>
</feature>
<evidence type="ECO:0000256" key="1">
    <source>
        <dbReference type="SAM" id="MobiDB-lite"/>
    </source>
</evidence>
<dbReference type="Proteomes" id="UP000439903">
    <property type="component" value="Unassembled WGS sequence"/>
</dbReference>
<comment type="caution">
    <text evidence="2">The sequence shown here is derived from an EMBL/GenBank/DDBJ whole genome shotgun (WGS) entry which is preliminary data.</text>
</comment>
<dbReference type="EMBL" id="WTPW01000258">
    <property type="protein sequence ID" value="KAF0529718.1"/>
    <property type="molecule type" value="Genomic_DNA"/>
</dbReference>
<reference evidence="2 3" key="1">
    <citation type="journal article" date="2019" name="Environ. Microbiol.">
        <title>At the nexus of three kingdoms: the genome of the mycorrhizal fungus Gigaspora margarita provides insights into plant, endobacterial and fungal interactions.</title>
        <authorList>
            <person name="Venice F."/>
            <person name="Ghignone S."/>
            <person name="Salvioli di Fossalunga A."/>
            <person name="Amselem J."/>
            <person name="Novero M."/>
            <person name="Xianan X."/>
            <person name="Sedzielewska Toro K."/>
            <person name="Morin E."/>
            <person name="Lipzen A."/>
            <person name="Grigoriev I.V."/>
            <person name="Henrissat B."/>
            <person name="Martin F.M."/>
            <person name="Bonfante P."/>
        </authorList>
    </citation>
    <scope>NUCLEOTIDE SEQUENCE [LARGE SCALE GENOMIC DNA]</scope>
    <source>
        <strain evidence="2 3">BEG34</strain>
    </source>
</reference>
<feature type="compositionally biased region" description="Basic residues" evidence="1">
    <location>
        <begin position="117"/>
        <end position="129"/>
    </location>
</feature>
<accession>A0A8H4AT03</accession>
<evidence type="ECO:0000313" key="2">
    <source>
        <dbReference type="EMBL" id="KAF0529718.1"/>
    </source>
</evidence>
<proteinExistence type="predicted"/>
<sequence length="129" mass="14918">MVANLQVSVKKVSDEDPKSDAPRRESSLFEWYWDNFGRDDSVEKVESTEEKTVNIVNTDRETVDEAKVENLPESLDEEGIGNDEVNAVESCRKSVDENNINECSNGHYYDKEDKNKKDKNKRTYLLPKR</sequence>
<feature type="compositionally biased region" description="Basic and acidic residues" evidence="1">
    <location>
        <begin position="11"/>
        <end position="24"/>
    </location>
</feature>
<name>A0A8H4AT03_GIGMA</name>
<dbReference type="AlphaFoldDB" id="A0A8H4AT03"/>
<keyword evidence="3" id="KW-1185">Reference proteome</keyword>
<organism evidence="2 3">
    <name type="scientific">Gigaspora margarita</name>
    <dbReference type="NCBI Taxonomy" id="4874"/>
    <lineage>
        <taxon>Eukaryota</taxon>
        <taxon>Fungi</taxon>
        <taxon>Fungi incertae sedis</taxon>
        <taxon>Mucoromycota</taxon>
        <taxon>Glomeromycotina</taxon>
        <taxon>Glomeromycetes</taxon>
        <taxon>Diversisporales</taxon>
        <taxon>Gigasporaceae</taxon>
        <taxon>Gigaspora</taxon>
    </lineage>
</organism>
<evidence type="ECO:0000313" key="3">
    <source>
        <dbReference type="Proteomes" id="UP000439903"/>
    </source>
</evidence>
<protein>
    <submittedName>
        <fullName evidence="2">Uncharacterized protein</fullName>
    </submittedName>
</protein>
<gene>
    <name evidence="2" type="ORF">F8M41_012656</name>
</gene>
<feature type="region of interest" description="Disordered" evidence="1">
    <location>
        <begin position="1"/>
        <end position="24"/>
    </location>
</feature>
<dbReference type="OrthoDB" id="2491636at2759"/>